<dbReference type="EMBL" id="KZ678537">
    <property type="protein sequence ID" value="PSR80229.1"/>
    <property type="molecule type" value="Genomic_DNA"/>
</dbReference>
<feature type="region of interest" description="Disordered" evidence="1">
    <location>
        <begin position="102"/>
        <end position="159"/>
    </location>
</feature>
<feature type="compositionally biased region" description="Low complexity" evidence="1">
    <location>
        <begin position="275"/>
        <end position="286"/>
    </location>
</feature>
<feature type="compositionally biased region" description="Basic and acidic residues" evidence="1">
    <location>
        <begin position="147"/>
        <end position="159"/>
    </location>
</feature>
<name>A0A2T2ZZT8_9PEZI</name>
<reference evidence="2 3" key="1">
    <citation type="journal article" date="2018" name="Mycol. Prog.">
        <title>Coniella lustricola, a new species from submerged detritus.</title>
        <authorList>
            <person name="Raudabaugh D.B."/>
            <person name="Iturriaga T."/>
            <person name="Carver A."/>
            <person name="Mondo S."/>
            <person name="Pangilinan J."/>
            <person name="Lipzen A."/>
            <person name="He G."/>
            <person name="Amirebrahimi M."/>
            <person name="Grigoriev I.V."/>
            <person name="Miller A.N."/>
        </authorList>
    </citation>
    <scope>NUCLEOTIDE SEQUENCE [LARGE SCALE GENOMIC DNA]</scope>
    <source>
        <strain evidence="2 3">B22-T-1</strain>
    </source>
</reference>
<dbReference type="InParanoid" id="A0A2T2ZZT8"/>
<dbReference type="OrthoDB" id="5207434at2759"/>
<feature type="compositionally biased region" description="Basic residues" evidence="1">
    <location>
        <begin position="197"/>
        <end position="207"/>
    </location>
</feature>
<feature type="compositionally biased region" description="Low complexity" evidence="1">
    <location>
        <begin position="102"/>
        <end position="113"/>
    </location>
</feature>
<keyword evidence="3" id="KW-1185">Reference proteome</keyword>
<feature type="region of interest" description="Disordered" evidence="1">
    <location>
        <begin position="186"/>
        <end position="297"/>
    </location>
</feature>
<feature type="compositionally biased region" description="Basic and acidic residues" evidence="1">
    <location>
        <begin position="208"/>
        <end position="220"/>
    </location>
</feature>
<evidence type="ECO:0000313" key="2">
    <source>
        <dbReference type="EMBL" id="PSR80229.1"/>
    </source>
</evidence>
<evidence type="ECO:0000256" key="1">
    <source>
        <dbReference type="SAM" id="MobiDB-lite"/>
    </source>
</evidence>
<dbReference type="Proteomes" id="UP000241462">
    <property type="component" value="Unassembled WGS sequence"/>
</dbReference>
<feature type="compositionally biased region" description="Low complexity" evidence="1">
    <location>
        <begin position="221"/>
        <end position="233"/>
    </location>
</feature>
<feature type="compositionally biased region" description="Basic and acidic residues" evidence="1">
    <location>
        <begin position="186"/>
        <end position="196"/>
    </location>
</feature>
<feature type="compositionally biased region" description="Basic and acidic residues" evidence="1">
    <location>
        <begin position="114"/>
        <end position="131"/>
    </location>
</feature>
<dbReference type="STRING" id="2025994.A0A2T2ZZT8"/>
<protein>
    <submittedName>
        <fullName evidence="2">Uncharacterized protein</fullName>
    </submittedName>
</protein>
<accession>A0A2T2ZZT8</accession>
<sequence length="297" mass="33918">MPLAPIATIAACGSIMTAVKSGWELSRMIKKKDAENQLESYARSLLKDLRNVHLDGLMDRKSFDRWYDRFLGALAEKDMMEMRKIRQHVNLVYRDRDRISRRNSAATSSLSSHYSDERRSHRRTHSADRRPSSRAPPPAYSVEEWEEERKRPSKLDTGKAQRDYYYSHALPSPYLGELEYTPKAEDFTDSDKDLGCRTRRHGSRGHSRHDSRSSNSRKEMASSSSRSRSSSTVERGRTRSRSVHAEQRIAESPSELSESEDERYQRRRDSYFSTSASAAAAAAAASGRGGDKTFRGR</sequence>
<proteinExistence type="predicted"/>
<evidence type="ECO:0000313" key="3">
    <source>
        <dbReference type="Proteomes" id="UP000241462"/>
    </source>
</evidence>
<organism evidence="2 3">
    <name type="scientific">Coniella lustricola</name>
    <dbReference type="NCBI Taxonomy" id="2025994"/>
    <lineage>
        <taxon>Eukaryota</taxon>
        <taxon>Fungi</taxon>
        <taxon>Dikarya</taxon>
        <taxon>Ascomycota</taxon>
        <taxon>Pezizomycotina</taxon>
        <taxon>Sordariomycetes</taxon>
        <taxon>Sordariomycetidae</taxon>
        <taxon>Diaporthales</taxon>
        <taxon>Schizoparmaceae</taxon>
        <taxon>Coniella</taxon>
    </lineage>
</organism>
<dbReference type="AlphaFoldDB" id="A0A2T2ZZT8"/>
<gene>
    <name evidence="2" type="ORF">BD289DRAFT_485107</name>
</gene>